<dbReference type="Gene3D" id="3.10.180.10">
    <property type="entry name" value="2,3-Dihydroxybiphenyl 1,2-Dioxygenase, domain 1"/>
    <property type="match status" value="1"/>
</dbReference>
<dbReference type="EMBL" id="QRDP01000004">
    <property type="protein sequence ID" value="RED15890.1"/>
    <property type="molecule type" value="Genomic_DNA"/>
</dbReference>
<dbReference type="AlphaFoldDB" id="A0A3D9FDI8"/>
<evidence type="ECO:0000313" key="2">
    <source>
        <dbReference type="EMBL" id="RED15890.1"/>
    </source>
</evidence>
<reference evidence="2 3" key="1">
    <citation type="submission" date="2018-07" db="EMBL/GenBank/DDBJ databases">
        <title>Genomic Encyclopedia of Type Strains, Phase IV (KMG-IV): sequencing the most valuable type-strain genomes for metagenomic binning, comparative biology and taxonomic classification.</title>
        <authorList>
            <person name="Goeker M."/>
        </authorList>
    </citation>
    <scope>NUCLEOTIDE SEQUENCE [LARGE SCALE GENOMIC DNA]</scope>
    <source>
        <strain evidence="2 3">DSM 26725</strain>
    </source>
</reference>
<keyword evidence="3" id="KW-1185">Reference proteome</keyword>
<dbReference type="OrthoDB" id="9796521at2"/>
<accession>A0A3D9FDI8</accession>
<dbReference type="InterPro" id="IPR037523">
    <property type="entry name" value="VOC_core"/>
</dbReference>
<name>A0A3D9FDI8_9SPHN</name>
<gene>
    <name evidence="2" type="ORF">DFR46_0898</name>
</gene>
<dbReference type="PANTHER" id="PTHR33993">
    <property type="entry name" value="GLYOXALASE-RELATED"/>
    <property type="match status" value="1"/>
</dbReference>
<dbReference type="Pfam" id="PF00903">
    <property type="entry name" value="Glyoxalase"/>
    <property type="match status" value="1"/>
</dbReference>
<dbReference type="InterPro" id="IPR029068">
    <property type="entry name" value="Glyas_Bleomycin-R_OHBP_Dase"/>
</dbReference>
<dbReference type="Proteomes" id="UP000256310">
    <property type="component" value="Unassembled WGS sequence"/>
</dbReference>
<dbReference type="InterPro" id="IPR052164">
    <property type="entry name" value="Anthracycline_SecMetBiosynth"/>
</dbReference>
<evidence type="ECO:0000259" key="1">
    <source>
        <dbReference type="PROSITE" id="PS51819"/>
    </source>
</evidence>
<comment type="caution">
    <text evidence="2">The sequence shown here is derived from an EMBL/GenBank/DDBJ whole genome shotgun (WGS) entry which is preliminary data.</text>
</comment>
<dbReference type="RefSeq" id="WP_116235357.1">
    <property type="nucleotide sequence ID" value="NZ_QRDP01000004.1"/>
</dbReference>
<protein>
    <recommendedName>
        <fullName evidence="1">VOC domain-containing protein</fullName>
    </recommendedName>
</protein>
<proteinExistence type="predicted"/>
<organism evidence="2 3">
    <name type="scientific">Parasphingopyxis lamellibrachiae</name>
    <dbReference type="NCBI Taxonomy" id="680125"/>
    <lineage>
        <taxon>Bacteria</taxon>
        <taxon>Pseudomonadati</taxon>
        <taxon>Pseudomonadota</taxon>
        <taxon>Alphaproteobacteria</taxon>
        <taxon>Sphingomonadales</taxon>
        <taxon>Sphingomonadaceae</taxon>
        <taxon>Parasphingopyxis</taxon>
    </lineage>
</organism>
<feature type="domain" description="VOC" evidence="1">
    <location>
        <begin position="8"/>
        <end position="124"/>
    </location>
</feature>
<dbReference type="PROSITE" id="PS51819">
    <property type="entry name" value="VOC"/>
    <property type="match status" value="1"/>
</dbReference>
<evidence type="ECO:0000313" key="3">
    <source>
        <dbReference type="Proteomes" id="UP000256310"/>
    </source>
</evidence>
<sequence>MTDSPSNRLVWAEIPVTDLDRAAAFYEKILGEPLKRDNTGPNPMAMLPCSDPTNGVAGHLYPGTPAKKGEGVTAHLATPFELDDAMARVGEAGGEIVSDVITIPAGSFFYAIDTEGNSLGIFKA</sequence>
<dbReference type="PANTHER" id="PTHR33993:SF2">
    <property type="entry name" value="VOC DOMAIN-CONTAINING PROTEIN"/>
    <property type="match status" value="1"/>
</dbReference>
<dbReference type="InterPro" id="IPR004360">
    <property type="entry name" value="Glyas_Fos-R_dOase_dom"/>
</dbReference>
<dbReference type="SUPFAM" id="SSF54593">
    <property type="entry name" value="Glyoxalase/Bleomycin resistance protein/Dihydroxybiphenyl dioxygenase"/>
    <property type="match status" value="1"/>
</dbReference>
<dbReference type="CDD" id="cd07247">
    <property type="entry name" value="SgaA_N_like"/>
    <property type="match status" value="1"/>
</dbReference>